<keyword evidence="7 10" id="KW-0548">Nucleotidyltransferase</keyword>
<keyword evidence="6 10" id="KW-0808">Transferase</keyword>
<evidence type="ECO:0000256" key="9">
    <source>
        <dbReference type="ARBA" id="ARBA00047432"/>
    </source>
</evidence>
<dbReference type="GO" id="GO:0005978">
    <property type="term" value="P:glycogen biosynthetic process"/>
    <property type="evidence" value="ECO:0007669"/>
    <property type="project" value="UniProtKB-UniPathway"/>
</dbReference>
<dbReference type="SUPFAM" id="SSF53448">
    <property type="entry name" value="Nucleotide-diphospho-sugar transferases"/>
    <property type="match status" value="1"/>
</dbReference>
<dbReference type="OMA" id="QARFANI"/>
<evidence type="ECO:0000256" key="5">
    <source>
        <dbReference type="ARBA" id="ARBA00019048"/>
    </source>
</evidence>
<dbReference type="Proteomes" id="UP000694388">
    <property type="component" value="Unplaced"/>
</dbReference>
<dbReference type="EC" id="2.7.7.9" evidence="4 10"/>
<dbReference type="FunFam" id="2.160.10.10:FF:000001">
    <property type="entry name" value="UTP--glucose-1-phosphate uridylyltransferase"/>
    <property type="match status" value="1"/>
</dbReference>
<dbReference type="InterPro" id="IPR002618">
    <property type="entry name" value="UDPGP_fam"/>
</dbReference>
<comment type="function">
    <text evidence="8">UTP--glucose-1-phosphate uridylyltransferase catalyzing the conversion of glucose-1-phosphate into UDP-glucose, a crucial precursor for the production of glycogen.</text>
</comment>
<accession>A0A8C4NG12</accession>
<evidence type="ECO:0000256" key="8">
    <source>
        <dbReference type="ARBA" id="ARBA00023579"/>
    </source>
</evidence>
<dbReference type="AlphaFoldDB" id="A0A8C4NG12"/>
<evidence type="ECO:0000256" key="10">
    <source>
        <dbReference type="PIRNR" id="PIRNR000806"/>
    </source>
</evidence>
<comment type="pathway">
    <text evidence="1">Glycan biosynthesis; glycogen biosynthesis.</text>
</comment>
<evidence type="ECO:0000256" key="6">
    <source>
        <dbReference type="ARBA" id="ARBA00022679"/>
    </source>
</evidence>
<organism evidence="12 13">
    <name type="scientific">Eptatretus burgeri</name>
    <name type="common">Inshore hagfish</name>
    <dbReference type="NCBI Taxonomy" id="7764"/>
    <lineage>
        <taxon>Eukaryota</taxon>
        <taxon>Metazoa</taxon>
        <taxon>Chordata</taxon>
        <taxon>Craniata</taxon>
        <taxon>Vertebrata</taxon>
        <taxon>Cyclostomata</taxon>
        <taxon>Myxini</taxon>
        <taxon>Myxiniformes</taxon>
        <taxon>Myxinidae</taxon>
        <taxon>Eptatretinae</taxon>
        <taxon>Eptatretus</taxon>
    </lineage>
</organism>
<dbReference type="CDD" id="cd00897">
    <property type="entry name" value="UGPase_euk"/>
    <property type="match status" value="1"/>
</dbReference>
<dbReference type="GeneTree" id="ENSGT00940000153464"/>
<evidence type="ECO:0000256" key="2">
    <source>
        <dbReference type="ARBA" id="ARBA00010401"/>
    </source>
</evidence>
<protein>
    <recommendedName>
        <fullName evidence="5 10">UTP--glucose-1-phosphate uridylyltransferase</fullName>
        <ecNumber evidence="4 10">2.7.7.9</ecNumber>
    </recommendedName>
</protein>
<dbReference type="PIRSF" id="PIRSF000806">
    <property type="entry name" value="UDPGP"/>
    <property type="match status" value="1"/>
</dbReference>
<feature type="binding site" evidence="11">
    <location>
        <position position="219"/>
    </location>
    <ligand>
        <name>substrate</name>
    </ligand>
</feature>
<comment type="catalytic activity">
    <reaction evidence="9">
        <text>alpha-D-glucose 1-phosphate + UTP + H(+) = UDP-alpha-D-glucose + diphosphate</text>
        <dbReference type="Rhea" id="RHEA:19889"/>
        <dbReference type="ChEBI" id="CHEBI:15378"/>
        <dbReference type="ChEBI" id="CHEBI:33019"/>
        <dbReference type="ChEBI" id="CHEBI:46398"/>
        <dbReference type="ChEBI" id="CHEBI:58601"/>
        <dbReference type="ChEBI" id="CHEBI:58885"/>
        <dbReference type="EC" id="2.7.7.9"/>
    </reaction>
    <physiologicalReaction direction="left-to-right" evidence="9">
        <dbReference type="Rhea" id="RHEA:19890"/>
    </physiologicalReaction>
</comment>
<sequence length="505" mass="56635">METSVVLEQMERPAEMCLEVQHDIEVAMEKELNKLVLATAAAQREKMETDLKDFQAEFARFLEHRPHVDWAQIEKLPNGALESYGSLRKRPLPTNVAELLQKLVVVKLNGALGSHMGFQAPHCLLPVRDEHTFLDLVVEQIEHLNVIHGCDVPLVLMNSYLTDNETQKILPKYGHGNVRIKTFLQSRFPRINKETLLPVNTTDCILNGTDAECWHLPGHGDFYASFARSGLLEHFQSEGRQVMFVSNMDNLGANVDLHLLQHMLIAPEGCAPCHFIMEVTDRTRADVEGGTLIHYEGKLRLLEMAQVPKEHVEDFKSVSNFPFFNTNNLWISLAACEHLHHTNGINMEIIANQRTLSNGLNSLQLERAIGAAMKCFDNARGVTVPRCRFLPVKKTSDLLLVRSNLYARHAGALHLNAQREFQTVPLIKLGDEFTQVKDLQARFANIPDLLELDHLTVSGNVAFGKDVVLKGTVIIIANHGHEIVIPSGSILENKIISGNLTVLDH</sequence>
<comment type="subunit">
    <text evidence="3">Homooctamer.</text>
</comment>
<proteinExistence type="inferred from homology"/>
<evidence type="ECO:0000256" key="3">
    <source>
        <dbReference type="ARBA" id="ARBA00011823"/>
    </source>
</evidence>
<dbReference type="GO" id="GO:0006011">
    <property type="term" value="P:UDP-alpha-D-glucose metabolic process"/>
    <property type="evidence" value="ECO:0007669"/>
    <property type="project" value="UniProtKB-UniRule"/>
</dbReference>
<evidence type="ECO:0000256" key="1">
    <source>
        <dbReference type="ARBA" id="ARBA00004964"/>
    </source>
</evidence>
<reference evidence="12" key="1">
    <citation type="submission" date="2025-05" db="UniProtKB">
        <authorList>
            <consortium name="Ensembl"/>
        </authorList>
    </citation>
    <scope>IDENTIFICATION</scope>
</reference>
<dbReference type="InterPro" id="IPR029044">
    <property type="entry name" value="Nucleotide-diphossugar_trans"/>
</dbReference>
<keyword evidence="13" id="KW-1185">Reference proteome</keyword>
<evidence type="ECO:0000256" key="4">
    <source>
        <dbReference type="ARBA" id="ARBA00012415"/>
    </source>
</evidence>
<comment type="similarity">
    <text evidence="2 10">Belongs to the UDPGP type 1 family.</text>
</comment>
<name>A0A8C4NG12_EPTBU</name>
<dbReference type="UniPathway" id="UPA00164"/>
<dbReference type="Gene3D" id="2.160.10.10">
    <property type="entry name" value="Hexapeptide repeat proteins"/>
    <property type="match status" value="1"/>
</dbReference>
<dbReference type="Ensembl" id="ENSEBUT00000007624.1">
    <property type="protein sequence ID" value="ENSEBUP00000007152.1"/>
    <property type="gene ID" value="ENSEBUG00000004688.1"/>
</dbReference>
<evidence type="ECO:0000256" key="7">
    <source>
        <dbReference type="ARBA" id="ARBA00022695"/>
    </source>
</evidence>
<dbReference type="Pfam" id="PF01704">
    <property type="entry name" value="UDPGP"/>
    <property type="match status" value="1"/>
</dbReference>
<evidence type="ECO:0000313" key="13">
    <source>
        <dbReference type="Proteomes" id="UP000694388"/>
    </source>
</evidence>
<dbReference type="PANTHER" id="PTHR43511">
    <property type="match status" value="1"/>
</dbReference>
<dbReference type="InterPro" id="IPR016267">
    <property type="entry name" value="UDPGP_trans"/>
</dbReference>
<evidence type="ECO:0000313" key="12">
    <source>
        <dbReference type="Ensembl" id="ENSEBUP00000007152.1"/>
    </source>
</evidence>
<dbReference type="GO" id="GO:0003983">
    <property type="term" value="F:UTP:glucose-1-phosphate uridylyltransferase activity"/>
    <property type="evidence" value="ECO:0007669"/>
    <property type="project" value="UniProtKB-EC"/>
</dbReference>
<dbReference type="FunFam" id="3.90.550.10:FF:000002">
    <property type="entry name" value="UTP--glucose-1-phosphate uridylyltransferase"/>
    <property type="match status" value="1"/>
</dbReference>
<dbReference type="Gene3D" id="3.90.550.10">
    <property type="entry name" value="Spore Coat Polysaccharide Biosynthesis Protein SpsA, Chain A"/>
    <property type="match status" value="1"/>
</dbReference>
<evidence type="ECO:0000256" key="11">
    <source>
        <dbReference type="PIRSR" id="PIRSR000806-1"/>
    </source>
</evidence>
<dbReference type="Ensembl" id="ENSEBUT00000007640.1">
    <property type="protein sequence ID" value="ENSEBUP00000007167.1"/>
    <property type="gene ID" value="ENSEBUG00000004688.1"/>
</dbReference>